<proteinExistence type="predicted"/>
<accession>A0A1G2UA30</accession>
<dbReference type="NCBIfam" id="TIGR00741">
    <property type="entry name" value="yfiA"/>
    <property type="match status" value="1"/>
</dbReference>
<dbReference type="Proteomes" id="UP000177722">
    <property type="component" value="Unassembled WGS sequence"/>
</dbReference>
<dbReference type="Gene3D" id="3.30.160.100">
    <property type="entry name" value="Ribosome hibernation promotion factor-like"/>
    <property type="match status" value="1"/>
</dbReference>
<dbReference type="EMBL" id="MHWF01000004">
    <property type="protein sequence ID" value="OHB06334.1"/>
    <property type="molecule type" value="Genomic_DNA"/>
</dbReference>
<dbReference type="Pfam" id="PF02482">
    <property type="entry name" value="Ribosomal_S30AE"/>
    <property type="match status" value="1"/>
</dbReference>
<name>A0A1G2UA30_9BACT</name>
<dbReference type="CDD" id="cd00552">
    <property type="entry name" value="RaiA"/>
    <property type="match status" value="1"/>
</dbReference>
<comment type="caution">
    <text evidence="2">The sequence shown here is derived from an EMBL/GenBank/DDBJ whole genome shotgun (WGS) entry which is preliminary data.</text>
</comment>
<protein>
    <submittedName>
        <fullName evidence="2">Ribosomal subunit interface protein</fullName>
    </submittedName>
</protein>
<evidence type="ECO:0000256" key="1">
    <source>
        <dbReference type="SAM" id="Coils"/>
    </source>
</evidence>
<keyword evidence="1" id="KW-0175">Coiled coil</keyword>
<dbReference type="SUPFAM" id="SSF69754">
    <property type="entry name" value="Ribosome binding protein Y (YfiA homologue)"/>
    <property type="match status" value="1"/>
</dbReference>
<dbReference type="InterPro" id="IPR036567">
    <property type="entry name" value="RHF-like"/>
</dbReference>
<feature type="coiled-coil region" evidence="1">
    <location>
        <begin position="71"/>
        <end position="105"/>
    </location>
</feature>
<evidence type="ECO:0000313" key="3">
    <source>
        <dbReference type="Proteomes" id="UP000177722"/>
    </source>
</evidence>
<reference evidence="2 3" key="1">
    <citation type="journal article" date="2016" name="Nat. Commun.">
        <title>Thousands of microbial genomes shed light on interconnected biogeochemical processes in an aquifer system.</title>
        <authorList>
            <person name="Anantharaman K."/>
            <person name="Brown C.T."/>
            <person name="Hug L.A."/>
            <person name="Sharon I."/>
            <person name="Castelle C.J."/>
            <person name="Probst A.J."/>
            <person name="Thomas B.C."/>
            <person name="Singh A."/>
            <person name="Wilkins M.J."/>
            <person name="Karaoz U."/>
            <person name="Brodie E.L."/>
            <person name="Williams K.H."/>
            <person name="Hubbard S.S."/>
            <person name="Banfield J.F."/>
        </authorList>
    </citation>
    <scope>NUCLEOTIDE SEQUENCE [LARGE SCALE GENOMIC DNA]</scope>
</reference>
<dbReference type="AlphaFoldDB" id="A0A1G2UA30"/>
<gene>
    <name evidence="2" type="ORF">A3B16_00015</name>
</gene>
<dbReference type="InterPro" id="IPR003489">
    <property type="entry name" value="RHF/RaiA"/>
</dbReference>
<evidence type="ECO:0000313" key="2">
    <source>
        <dbReference type="EMBL" id="OHB06334.1"/>
    </source>
</evidence>
<sequence length="106" mass="12357">MRFQIKATGFDLTPALHQLIEEKFSGFSKYVGRWDAEGAVILRIEIAKTTQHHHKGNVFYAEANLDLPKKVLRVEETNEDMRIAIEKLKDRLKNELLRVKEKEADH</sequence>
<organism evidence="2 3">
    <name type="scientific">Candidatus Zambryskibacteria bacterium RIFCSPLOWO2_01_FULL_45_43</name>
    <dbReference type="NCBI Taxonomy" id="1802762"/>
    <lineage>
        <taxon>Bacteria</taxon>
        <taxon>Candidatus Zambryskiibacteriota</taxon>
    </lineage>
</organism>